<dbReference type="Proteomes" id="UP000250123">
    <property type="component" value="Chromosome SHEWBE"/>
</dbReference>
<name>A0A330M033_9GAMM</name>
<gene>
    <name evidence="1" type="ORF">SHEWBE_1636</name>
</gene>
<dbReference type="EMBL" id="LS483452">
    <property type="protein sequence ID" value="SQH75602.1"/>
    <property type="molecule type" value="Genomic_DNA"/>
</dbReference>
<reference evidence="2" key="1">
    <citation type="submission" date="2018-06" db="EMBL/GenBank/DDBJ databases">
        <authorList>
            <person name="Cea G.-C."/>
            <person name="William W."/>
        </authorList>
    </citation>
    <scope>NUCLEOTIDE SEQUENCE [LARGE SCALE GENOMIC DNA]</scope>
    <source>
        <strain evidence="2">DB21MT-2</strain>
    </source>
</reference>
<evidence type="ECO:0000313" key="2">
    <source>
        <dbReference type="Proteomes" id="UP000250123"/>
    </source>
</evidence>
<organism evidence="1 2">
    <name type="scientific">Shewanella benthica</name>
    <dbReference type="NCBI Taxonomy" id="43661"/>
    <lineage>
        <taxon>Bacteria</taxon>
        <taxon>Pseudomonadati</taxon>
        <taxon>Pseudomonadota</taxon>
        <taxon>Gammaproteobacteria</taxon>
        <taxon>Alteromonadales</taxon>
        <taxon>Shewanellaceae</taxon>
        <taxon>Shewanella</taxon>
    </lineage>
</organism>
<protein>
    <submittedName>
        <fullName evidence="1">Uncharacterized protein</fullName>
    </submittedName>
</protein>
<dbReference type="AlphaFoldDB" id="A0A330M033"/>
<sequence>MMFSALASCVALPSPSMEALFISAYSLTSYVNALDHSEQEFRFMKLWSVVEKLVKSDETKMIIKRVSFFYENRPVTKEVLSSLRQVRNINVHAGVHT</sequence>
<dbReference type="KEGG" id="sbk:SHEWBE_1636"/>
<proteinExistence type="predicted"/>
<accession>A0A330M033</accession>
<evidence type="ECO:0000313" key="1">
    <source>
        <dbReference type="EMBL" id="SQH75602.1"/>
    </source>
</evidence>